<evidence type="ECO:0000313" key="3">
    <source>
        <dbReference type="Proteomes" id="UP000003295"/>
    </source>
</evidence>
<dbReference type="Proteomes" id="UP000003295">
    <property type="component" value="Unassembled WGS sequence"/>
</dbReference>
<dbReference type="STRING" id="521003.COLINT_02301"/>
<accession>C4F8D0</accession>
<keyword evidence="1" id="KW-1133">Transmembrane helix</keyword>
<sequence>MDGFAGKISAAITGTCTVAGTALAYLQWAGVEFDGFISAITNYLPLWFPPTAFAFGICIGWYARGRSQGMSRSERKYLEKREQERLEEDFEKAKMSFYALDANIKALMLAALDKGGAYCNGTDWRFSGYSDAQFITQFVSTRYIDGDIAKITATPLLEHFRGEVPDLFDGVKSTLESHARQKGTRVVSSFSTSLNWWWLR</sequence>
<evidence type="ECO:0000313" key="2">
    <source>
        <dbReference type="EMBL" id="EEP44802.1"/>
    </source>
</evidence>
<organism evidence="2 3">
    <name type="scientific">Collinsella intestinalis DSM 13280</name>
    <dbReference type="NCBI Taxonomy" id="521003"/>
    <lineage>
        <taxon>Bacteria</taxon>
        <taxon>Bacillati</taxon>
        <taxon>Actinomycetota</taxon>
        <taxon>Coriobacteriia</taxon>
        <taxon>Coriobacteriales</taxon>
        <taxon>Coriobacteriaceae</taxon>
        <taxon>Collinsella</taxon>
    </lineage>
</organism>
<proteinExistence type="predicted"/>
<name>C4F8D0_9ACTN</name>
<gene>
    <name evidence="2" type="ORF">COLINT_02301</name>
</gene>
<dbReference type="EMBL" id="ABXH02000005">
    <property type="protein sequence ID" value="EEP44802.1"/>
    <property type="molecule type" value="Genomic_DNA"/>
</dbReference>
<feature type="transmembrane region" description="Helical" evidence="1">
    <location>
        <begin position="40"/>
        <end position="63"/>
    </location>
</feature>
<evidence type="ECO:0000256" key="1">
    <source>
        <dbReference type="SAM" id="Phobius"/>
    </source>
</evidence>
<dbReference type="HOGENOM" id="CLU_1364235_0_0_11"/>
<keyword evidence="1" id="KW-0472">Membrane</keyword>
<comment type="caution">
    <text evidence="2">The sequence shown here is derived from an EMBL/GenBank/DDBJ whole genome shotgun (WGS) entry which is preliminary data.</text>
</comment>
<protein>
    <submittedName>
        <fullName evidence="2">Uncharacterized protein</fullName>
    </submittedName>
</protein>
<reference evidence="2 3" key="1">
    <citation type="submission" date="2009-04" db="EMBL/GenBank/DDBJ databases">
        <authorList>
            <person name="Weinstock G."/>
            <person name="Sodergren E."/>
            <person name="Clifton S."/>
            <person name="Fulton L."/>
            <person name="Fulton B."/>
            <person name="Courtney L."/>
            <person name="Fronick C."/>
            <person name="Harrison M."/>
            <person name="Strong C."/>
            <person name="Farmer C."/>
            <person name="Delahaunty K."/>
            <person name="Markovic C."/>
            <person name="Hall O."/>
            <person name="Minx P."/>
            <person name="Tomlinson C."/>
            <person name="Mitreva M."/>
            <person name="Nelson J."/>
            <person name="Hou S."/>
            <person name="Wollam A."/>
            <person name="Pepin K.H."/>
            <person name="Johnson M."/>
            <person name="Bhonagiri V."/>
            <person name="Nash W.E."/>
            <person name="Warren W."/>
            <person name="Chinwalla A."/>
            <person name="Mardis E.R."/>
            <person name="Wilson R.K."/>
        </authorList>
    </citation>
    <scope>NUCLEOTIDE SEQUENCE [LARGE SCALE GENOMIC DNA]</scope>
    <source>
        <strain evidence="2 3">DSM 13280</strain>
    </source>
</reference>
<dbReference type="AlphaFoldDB" id="C4F8D0"/>
<keyword evidence="1" id="KW-0812">Transmembrane</keyword>